<name>A0A7X0D6T4_9ACTN</name>
<dbReference type="InterPro" id="IPR011055">
    <property type="entry name" value="Dup_hybrid_motif"/>
</dbReference>
<keyword evidence="2" id="KW-0472">Membrane</keyword>
<evidence type="ECO:0000256" key="1">
    <source>
        <dbReference type="SAM" id="MobiDB-lite"/>
    </source>
</evidence>
<keyword evidence="2" id="KW-0812">Transmembrane</keyword>
<organism evidence="4 5">
    <name type="scientific">Nocardiopsis mwathae</name>
    <dbReference type="NCBI Taxonomy" id="1472723"/>
    <lineage>
        <taxon>Bacteria</taxon>
        <taxon>Bacillati</taxon>
        <taxon>Actinomycetota</taxon>
        <taxon>Actinomycetes</taxon>
        <taxon>Streptosporangiales</taxon>
        <taxon>Nocardiopsidaceae</taxon>
        <taxon>Nocardiopsis</taxon>
    </lineage>
</organism>
<gene>
    <name evidence="4" type="ORF">HNR23_003645</name>
</gene>
<dbReference type="Gene3D" id="2.70.70.10">
    <property type="entry name" value="Glucose Permease (Domain IIA)"/>
    <property type="match status" value="1"/>
</dbReference>
<protein>
    <recommendedName>
        <fullName evidence="3">M23ase beta-sheet core domain-containing protein</fullName>
    </recommendedName>
</protein>
<keyword evidence="2" id="KW-1133">Transmembrane helix</keyword>
<dbReference type="InterPro" id="IPR016047">
    <property type="entry name" value="M23ase_b-sheet_dom"/>
</dbReference>
<dbReference type="EMBL" id="JACHDS010000001">
    <property type="protein sequence ID" value="MBB6173585.1"/>
    <property type="molecule type" value="Genomic_DNA"/>
</dbReference>
<sequence length="273" mass="29879">MILWKRHGLFFGAGALCILVNSGGVSPLWITGVLLLIVGGMMRWSLTRWQRPTSGRAPVTVRMPVKGRWVALNGPATRVPSHTHSHAQTYAIDLIHLPTEGPEAPPFTRVWPLAHRPEHYPSFGQPVLAPADGVVVATASRMRDHLSRTSLPAHAFFYLESFVRGLGWPCHLWGNYVLLEIGDGVVAGFAHLRRGSVRVAQGDRVQAGQQLAECGNSGNSTEPHLHFQLMDGPDSATARGIPFSWSYRDDSGATHIGVPEDTTRFTPHTTQLP</sequence>
<dbReference type="Pfam" id="PF01551">
    <property type="entry name" value="Peptidase_M23"/>
    <property type="match status" value="1"/>
</dbReference>
<evidence type="ECO:0000313" key="4">
    <source>
        <dbReference type="EMBL" id="MBB6173585.1"/>
    </source>
</evidence>
<evidence type="ECO:0000256" key="2">
    <source>
        <dbReference type="SAM" id="Phobius"/>
    </source>
</evidence>
<dbReference type="InterPro" id="IPR050570">
    <property type="entry name" value="Cell_wall_metabolism_enzyme"/>
</dbReference>
<proteinExistence type="predicted"/>
<dbReference type="GO" id="GO:0004222">
    <property type="term" value="F:metalloendopeptidase activity"/>
    <property type="evidence" value="ECO:0007669"/>
    <property type="project" value="TreeGrafter"/>
</dbReference>
<evidence type="ECO:0000313" key="5">
    <source>
        <dbReference type="Proteomes" id="UP000546642"/>
    </source>
</evidence>
<accession>A0A7X0D6T4</accession>
<feature type="compositionally biased region" description="Polar residues" evidence="1">
    <location>
        <begin position="264"/>
        <end position="273"/>
    </location>
</feature>
<dbReference type="PANTHER" id="PTHR21666">
    <property type="entry name" value="PEPTIDASE-RELATED"/>
    <property type="match status" value="1"/>
</dbReference>
<evidence type="ECO:0000259" key="3">
    <source>
        <dbReference type="Pfam" id="PF01551"/>
    </source>
</evidence>
<comment type="caution">
    <text evidence="4">The sequence shown here is derived from an EMBL/GenBank/DDBJ whole genome shotgun (WGS) entry which is preliminary data.</text>
</comment>
<dbReference type="SUPFAM" id="SSF51261">
    <property type="entry name" value="Duplicated hybrid motif"/>
    <property type="match status" value="1"/>
</dbReference>
<feature type="region of interest" description="Disordered" evidence="1">
    <location>
        <begin position="254"/>
        <end position="273"/>
    </location>
</feature>
<keyword evidence="5" id="KW-1185">Reference proteome</keyword>
<dbReference type="CDD" id="cd12797">
    <property type="entry name" value="M23_peptidase"/>
    <property type="match status" value="1"/>
</dbReference>
<feature type="transmembrane region" description="Helical" evidence="2">
    <location>
        <begin position="7"/>
        <end position="23"/>
    </location>
</feature>
<reference evidence="4 5" key="1">
    <citation type="submission" date="2020-08" db="EMBL/GenBank/DDBJ databases">
        <title>Sequencing the genomes of 1000 actinobacteria strains.</title>
        <authorList>
            <person name="Klenk H.-P."/>
        </authorList>
    </citation>
    <scope>NUCLEOTIDE SEQUENCE [LARGE SCALE GENOMIC DNA]</scope>
    <source>
        <strain evidence="4 5">DSM 46659</strain>
    </source>
</reference>
<dbReference type="PANTHER" id="PTHR21666:SF270">
    <property type="entry name" value="MUREIN HYDROLASE ACTIVATOR ENVC"/>
    <property type="match status" value="1"/>
</dbReference>
<feature type="domain" description="M23ase beta-sheet core" evidence="3">
    <location>
        <begin position="172"/>
        <end position="231"/>
    </location>
</feature>
<dbReference type="AlphaFoldDB" id="A0A7X0D6T4"/>
<dbReference type="RefSeq" id="WP_221308164.1">
    <property type="nucleotide sequence ID" value="NZ_JACHDS010000001.1"/>
</dbReference>
<dbReference type="Proteomes" id="UP000546642">
    <property type="component" value="Unassembled WGS sequence"/>
</dbReference>